<keyword evidence="2" id="KW-1185">Reference proteome</keyword>
<accession>A0A6A6UDW0</accession>
<dbReference type="PANTHER" id="PTHR42085:SF2">
    <property type="entry name" value="F-BOX DOMAIN-CONTAINING PROTEIN"/>
    <property type="match status" value="1"/>
</dbReference>
<dbReference type="PANTHER" id="PTHR42085">
    <property type="entry name" value="F-BOX DOMAIN-CONTAINING PROTEIN"/>
    <property type="match status" value="1"/>
</dbReference>
<evidence type="ECO:0000313" key="2">
    <source>
        <dbReference type="Proteomes" id="UP000799302"/>
    </source>
</evidence>
<proteinExistence type="predicted"/>
<organism evidence="1 2">
    <name type="scientific">Microthyrium microscopicum</name>
    <dbReference type="NCBI Taxonomy" id="703497"/>
    <lineage>
        <taxon>Eukaryota</taxon>
        <taxon>Fungi</taxon>
        <taxon>Dikarya</taxon>
        <taxon>Ascomycota</taxon>
        <taxon>Pezizomycotina</taxon>
        <taxon>Dothideomycetes</taxon>
        <taxon>Dothideomycetes incertae sedis</taxon>
        <taxon>Microthyriales</taxon>
        <taxon>Microthyriaceae</taxon>
        <taxon>Microthyrium</taxon>
    </lineage>
</organism>
<dbReference type="Proteomes" id="UP000799302">
    <property type="component" value="Unassembled WGS sequence"/>
</dbReference>
<dbReference type="AlphaFoldDB" id="A0A6A6UDW0"/>
<dbReference type="InterPro" id="IPR038883">
    <property type="entry name" value="AN11006-like"/>
</dbReference>
<evidence type="ECO:0000313" key="1">
    <source>
        <dbReference type="EMBL" id="KAF2669806.1"/>
    </source>
</evidence>
<sequence>MDSSVEGNTYPALHLLSLPKDVRLSILRHTGLLQKCLLPLKSSSLLSKGYKISQIGTLMRTCGTLSDEALQIYYGGNTFKIYTTRGVRQAQMLPPVAWKYIQSLSLEAGAEDDEENHGHFDDQLKYWQDACAWLATVLKYHHRDDLSFTFRFSTGLQTESELIQLLVALSVARLPALSTIRFVVKSQAFDYKPDIQHRIKHLLSTHGQALLSERFHTPKSSFPFSKLPLEIQSMVLAQTNLISEPQSANSDLCYLKVSKKSHGCCGYCGGRNYRNPPRNRYPLLAGFLTFSTDEDCFCGNQILTYSSSCRCNLQRSSPLFAVNSSIRQEALRIFYIHNPCKASGSALRVLNRLKSIHPDHLHLIKDLRINYGSSITWTEEELKHPSGYNTDDDWKTIHALFQFISTNIKLENSEIEINYNTYPYNPSGQDEWSVRDSTIVNAQLSVECLYPPQKQHLLRKFCNLLKSYGMENTTVRIDTNWWNEWPMYGRNLLQVMGPGQKCMVDELYDSMYWTWFHGES</sequence>
<reference evidence="1" key="1">
    <citation type="journal article" date="2020" name="Stud. Mycol.">
        <title>101 Dothideomycetes genomes: a test case for predicting lifestyles and emergence of pathogens.</title>
        <authorList>
            <person name="Haridas S."/>
            <person name="Albert R."/>
            <person name="Binder M."/>
            <person name="Bloem J."/>
            <person name="Labutti K."/>
            <person name="Salamov A."/>
            <person name="Andreopoulos B."/>
            <person name="Baker S."/>
            <person name="Barry K."/>
            <person name="Bills G."/>
            <person name="Bluhm B."/>
            <person name="Cannon C."/>
            <person name="Castanera R."/>
            <person name="Culley D."/>
            <person name="Daum C."/>
            <person name="Ezra D."/>
            <person name="Gonzalez J."/>
            <person name="Henrissat B."/>
            <person name="Kuo A."/>
            <person name="Liang C."/>
            <person name="Lipzen A."/>
            <person name="Lutzoni F."/>
            <person name="Magnuson J."/>
            <person name="Mondo S."/>
            <person name="Nolan M."/>
            <person name="Ohm R."/>
            <person name="Pangilinan J."/>
            <person name="Park H.-J."/>
            <person name="Ramirez L."/>
            <person name="Alfaro M."/>
            <person name="Sun H."/>
            <person name="Tritt A."/>
            <person name="Yoshinaga Y."/>
            <person name="Zwiers L.-H."/>
            <person name="Turgeon B."/>
            <person name="Goodwin S."/>
            <person name="Spatafora J."/>
            <person name="Crous P."/>
            <person name="Grigoriev I."/>
        </authorList>
    </citation>
    <scope>NUCLEOTIDE SEQUENCE</scope>
    <source>
        <strain evidence="1">CBS 115976</strain>
    </source>
</reference>
<gene>
    <name evidence="1" type="ORF">BT63DRAFT_469447</name>
</gene>
<protein>
    <submittedName>
        <fullName evidence="1">Uncharacterized protein</fullName>
    </submittedName>
</protein>
<name>A0A6A6UDW0_9PEZI</name>
<dbReference type="EMBL" id="MU004234">
    <property type="protein sequence ID" value="KAF2669806.1"/>
    <property type="molecule type" value="Genomic_DNA"/>
</dbReference>